<dbReference type="EMBL" id="CP012333">
    <property type="protein sequence ID" value="AKU95909.1"/>
    <property type="molecule type" value="Genomic_DNA"/>
</dbReference>
<sequence>MDSPRIAARPDVSIATTAPRVTPTPPRTQFKEVLSQSVVRGAETAMRVLPGSPLMAVALRGAGGPVGSLGVPMTGTGSAVRSATPEGPVALGSGLGGAVPSVGSSALAAATGTTGSGSGAVGATGTGDASIEASLQQSQDMNLYYLQIQEAVNAQNRTFSALSNVLKAEHDTVKTAIGNIR</sequence>
<dbReference type="AlphaFoldDB" id="A0A0K1PS06"/>
<dbReference type="KEGG" id="llu:AKJ09_02573"/>
<evidence type="ECO:0000313" key="1">
    <source>
        <dbReference type="EMBL" id="AKU95909.1"/>
    </source>
</evidence>
<accession>A0A0K1PS06</accession>
<reference evidence="1 2" key="1">
    <citation type="submission" date="2015-08" db="EMBL/GenBank/DDBJ databases">
        <authorList>
            <person name="Babu N.S."/>
            <person name="Beckwith C.J."/>
            <person name="Beseler K.G."/>
            <person name="Brison A."/>
            <person name="Carone J.V."/>
            <person name="Caskin T.P."/>
            <person name="Diamond M."/>
            <person name="Durham M.E."/>
            <person name="Foxe J.M."/>
            <person name="Go M."/>
            <person name="Henderson B.A."/>
            <person name="Jones I.B."/>
            <person name="McGettigan J.A."/>
            <person name="Micheletti S.J."/>
            <person name="Nasrallah M.E."/>
            <person name="Ortiz D."/>
            <person name="Piller C.R."/>
            <person name="Privatt S.R."/>
            <person name="Schneider S.L."/>
            <person name="Sharp S."/>
            <person name="Smith T.C."/>
            <person name="Stanton J.D."/>
            <person name="Ullery H.E."/>
            <person name="Wilson R.J."/>
            <person name="Serrano M.G."/>
            <person name="Buck G."/>
            <person name="Lee V."/>
            <person name="Wang Y."/>
            <person name="Carvalho R."/>
            <person name="Voegtly L."/>
            <person name="Shi R."/>
            <person name="Duckworth R."/>
            <person name="Johnson A."/>
            <person name="Loviza R."/>
            <person name="Walstead R."/>
            <person name="Shah Z."/>
            <person name="Kiflezghi M."/>
            <person name="Wade K."/>
            <person name="Ball S.L."/>
            <person name="Bradley K.W."/>
            <person name="Asai D.J."/>
            <person name="Bowman C.A."/>
            <person name="Russell D.A."/>
            <person name="Pope W.H."/>
            <person name="Jacobs-Sera D."/>
            <person name="Hendrix R.W."/>
            <person name="Hatfull G.F."/>
        </authorList>
    </citation>
    <scope>NUCLEOTIDE SEQUENCE [LARGE SCALE GENOMIC DNA]</scope>
    <source>
        <strain evidence="1 2">DSM 27648</strain>
    </source>
</reference>
<name>A0A0K1PS06_9BACT</name>
<proteinExistence type="predicted"/>
<keyword evidence="2" id="KW-1185">Reference proteome</keyword>
<gene>
    <name evidence="1" type="ORF">AKJ09_02573</name>
</gene>
<dbReference type="RefSeq" id="WP_146647279.1">
    <property type="nucleotide sequence ID" value="NZ_CP012333.1"/>
</dbReference>
<protein>
    <submittedName>
        <fullName evidence="1">Uncharacterized protein</fullName>
    </submittedName>
</protein>
<evidence type="ECO:0000313" key="2">
    <source>
        <dbReference type="Proteomes" id="UP000064967"/>
    </source>
</evidence>
<organism evidence="1 2">
    <name type="scientific">Labilithrix luteola</name>
    <dbReference type="NCBI Taxonomy" id="1391654"/>
    <lineage>
        <taxon>Bacteria</taxon>
        <taxon>Pseudomonadati</taxon>
        <taxon>Myxococcota</taxon>
        <taxon>Polyangia</taxon>
        <taxon>Polyangiales</taxon>
        <taxon>Labilitrichaceae</taxon>
        <taxon>Labilithrix</taxon>
    </lineage>
</organism>
<dbReference type="STRING" id="1391654.AKJ09_02573"/>
<dbReference type="OrthoDB" id="5518112at2"/>
<dbReference type="Proteomes" id="UP000064967">
    <property type="component" value="Chromosome"/>
</dbReference>